<comment type="PTM">
    <text evidence="12">Upon Fe-S cluster removal intramolecular disulfide bonds are formed.</text>
</comment>
<comment type="caution">
    <text evidence="14">The sequence shown here is derived from an EMBL/GenBank/DDBJ whole genome shotgun (WGS) entry which is preliminary data.</text>
</comment>
<keyword evidence="3 12" id="KW-0004">4Fe-4S</keyword>
<dbReference type="PANTHER" id="PTHR38839:SF5">
    <property type="entry name" value="TRANSCRIPTIONAL REGULATOR WHID"/>
    <property type="match status" value="1"/>
</dbReference>
<dbReference type="HAMAP" id="MF_01479">
    <property type="entry name" value="WhiB"/>
    <property type="match status" value="1"/>
</dbReference>
<keyword evidence="6 12" id="KW-0408">Iron</keyword>
<gene>
    <name evidence="12" type="primary">whiB</name>
    <name evidence="14" type="ORF">WCD74_03315</name>
</gene>
<feature type="binding site" evidence="12">
    <location>
        <position position="23"/>
    </location>
    <ligand>
        <name>[4Fe-4S] cluster</name>
        <dbReference type="ChEBI" id="CHEBI:49883"/>
    </ligand>
</feature>
<protein>
    <recommendedName>
        <fullName evidence="12">Transcriptional regulator WhiB</fullName>
    </recommendedName>
</protein>
<reference evidence="14 15" key="1">
    <citation type="submission" date="2024-03" db="EMBL/GenBank/DDBJ databases">
        <title>Actinomycetospora sp. OC33-EN08, a novel actinomycete isolated from wild orchid (Aerides multiflora).</title>
        <authorList>
            <person name="Suriyachadkun C."/>
        </authorList>
    </citation>
    <scope>NUCLEOTIDE SEQUENCE [LARGE SCALE GENOMIC DNA]</scope>
    <source>
        <strain evidence="14 15">OC33-EN08</strain>
    </source>
</reference>
<dbReference type="Proteomes" id="UP001385809">
    <property type="component" value="Unassembled WGS sequence"/>
</dbReference>
<keyword evidence="9 12" id="KW-0238">DNA-binding</keyword>
<evidence type="ECO:0000259" key="13">
    <source>
        <dbReference type="PROSITE" id="PS51674"/>
    </source>
</evidence>
<comment type="similarity">
    <text evidence="2 12">Belongs to the WhiB family.</text>
</comment>
<sequence>MADVSRLPAALVAHWDWQRQAACRDMDLEIFFHPDGERDPSRSQRVARARAICDSCPVEKACRDWAHQVEEQYGTWGGESEDERRLVISRRRRHARQGASAPRPAA</sequence>
<keyword evidence="15" id="KW-1185">Reference proteome</keyword>
<feature type="binding site" evidence="12">
    <location>
        <position position="56"/>
    </location>
    <ligand>
        <name>[4Fe-4S] cluster</name>
        <dbReference type="ChEBI" id="CHEBI:49883"/>
    </ligand>
</feature>
<proteinExistence type="inferred from homology"/>
<keyword evidence="8 12" id="KW-0805">Transcription regulation</keyword>
<dbReference type="InterPro" id="IPR003482">
    <property type="entry name" value="Whib"/>
</dbReference>
<evidence type="ECO:0000313" key="14">
    <source>
        <dbReference type="EMBL" id="MEJ2866777.1"/>
    </source>
</evidence>
<keyword evidence="4 12" id="KW-0963">Cytoplasm</keyword>
<dbReference type="PANTHER" id="PTHR38839">
    <property type="entry name" value="TRANSCRIPTIONAL REGULATOR WHID-RELATED"/>
    <property type="match status" value="1"/>
</dbReference>
<dbReference type="Pfam" id="PF02467">
    <property type="entry name" value="Whib"/>
    <property type="match status" value="1"/>
</dbReference>
<feature type="domain" description="4Fe-4S Wbl-type" evidence="13">
    <location>
        <begin position="22"/>
        <end position="86"/>
    </location>
</feature>
<evidence type="ECO:0000256" key="9">
    <source>
        <dbReference type="ARBA" id="ARBA00023125"/>
    </source>
</evidence>
<dbReference type="InterPro" id="IPR034768">
    <property type="entry name" value="4FE4S_WBL"/>
</dbReference>
<evidence type="ECO:0000313" key="15">
    <source>
        <dbReference type="Proteomes" id="UP001385809"/>
    </source>
</evidence>
<evidence type="ECO:0000256" key="4">
    <source>
        <dbReference type="ARBA" id="ARBA00022490"/>
    </source>
</evidence>
<dbReference type="RefSeq" id="WP_337693390.1">
    <property type="nucleotide sequence ID" value="NZ_JBBEGN010000001.1"/>
</dbReference>
<evidence type="ECO:0000256" key="3">
    <source>
        <dbReference type="ARBA" id="ARBA00022485"/>
    </source>
</evidence>
<evidence type="ECO:0000256" key="7">
    <source>
        <dbReference type="ARBA" id="ARBA00023014"/>
    </source>
</evidence>
<comment type="cofactor">
    <cofactor evidence="12">
        <name>[4Fe-4S] cluster</name>
        <dbReference type="ChEBI" id="CHEBI:49883"/>
    </cofactor>
    <text evidence="12">Binds 1 [4Fe-4S] cluster per subunit. Following nitrosylation of the [4Fe-4S] cluster binds 1 [4Fe-8(NO)] cluster per subunit.</text>
</comment>
<evidence type="ECO:0000256" key="5">
    <source>
        <dbReference type="ARBA" id="ARBA00022723"/>
    </source>
</evidence>
<evidence type="ECO:0000256" key="11">
    <source>
        <dbReference type="ARBA" id="ARBA00023163"/>
    </source>
</evidence>
<evidence type="ECO:0000256" key="1">
    <source>
        <dbReference type="ARBA" id="ARBA00004496"/>
    </source>
</evidence>
<feature type="binding site" evidence="12">
    <location>
        <position position="53"/>
    </location>
    <ligand>
        <name>[4Fe-4S] cluster</name>
        <dbReference type="ChEBI" id="CHEBI:49883"/>
    </ligand>
</feature>
<comment type="PTM">
    <text evidence="12">The Fe-S cluster can be nitrosylated by nitric oxide (NO).</text>
</comment>
<name>A0ABU8MHH2_9PSEU</name>
<keyword evidence="5 12" id="KW-0479">Metal-binding</keyword>
<evidence type="ECO:0000256" key="6">
    <source>
        <dbReference type="ARBA" id="ARBA00023004"/>
    </source>
</evidence>
<accession>A0ABU8MHH2</accession>
<comment type="function">
    <text evidence="12">Acts as a transcriptional regulator. Probably redox-responsive. The apo- but not holo-form probably binds DNA.</text>
</comment>
<evidence type="ECO:0000256" key="8">
    <source>
        <dbReference type="ARBA" id="ARBA00023015"/>
    </source>
</evidence>
<evidence type="ECO:0000256" key="12">
    <source>
        <dbReference type="HAMAP-Rule" id="MF_01479"/>
    </source>
</evidence>
<keyword evidence="10 12" id="KW-1015">Disulfide bond</keyword>
<feature type="binding site" evidence="12">
    <location>
        <position position="62"/>
    </location>
    <ligand>
        <name>[4Fe-4S] cluster</name>
        <dbReference type="ChEBI" id="CHEBI:49883"/>
    </ligand>
</feature>
<organism evidence="14 15">
    <name type="scientific">Actinomycetospora aurantiaca</name>
    <dbReference type="NCBI Taxonomy" id="3129233"/>
    <lineage>
        <taxon>Bacteria</taxon>
        <taxon>Bacillati</taxon>
        <taxon>Actinomycetota</taxon>
        <taxon>Actinomycetes</taxon>
        <taxon>Pseudonocardiales</taxon>
        <taxon>Pseudonocardiaceae</taxon>
        <taxon>Actinomycetospora</taxon>
    </lineage>
</organism>
<comment type="subcellular location">
    <subcellularLocation>
        <location evidence="1 12">Cytoplasm</location>
    </subcellularLocation>
</comment>
<dbReference type="EMBL" id="JBBEGN010000001">
    <property type="protein sequence ID" value="MEJ2866777.1"/>
    <property type="molecule type" value="Genomic_DNA"/>
</dbReference>
<evidence type="ECO:0000256" key="10">
    <source>
        <dbReference type="ARBA" id="ARBA00023157"/>
    </source>
</evidence>
<keyword evidence="11 12" id="KW-0804">Transcription</keyword>
<keyword evidence="7 12" id="KW-0411">Iron-sulfur</keyword>
<dbReference type="PROSITE" id="PS51674">
    <property type="entry name" value="4FE4S_WBL"/>
    <property type="match status" value="1"/>
</dbReference>
<evidence type="ECO:0000256" key="2">
    <source>
        <dbReference type="ARBA" id="ARBA00006597"/>
    </source>
</evidence>